<reference evidence="1" key="1">
    <citation type="journal article" date="2023" name="Mol. Phylogenet. Evol.">
        <title>Genome-scale phylogeny and comparative genomics of the fungal order Sordariales.</title>
        <authorList>
            <person name="Hensen N."/>
            <person name="Bonometti L."/>
            <person name="Westerberg I."/>
            <person name="Brannstrom I.O."/>
            <person name="Guillou S."/>
            <person name="Cros-Aarteil S."/>
            <person name="Calhoun S."/>
            <person name="Haridas S."/>
            <person name="Kuo A."/>
            <person name="Mondo S."/>
            <person name="Pangilinan J."/>
            <person name="Riley R."/>
            <person name="LaButti K."/>
            <person name="Andreopoulos B."/>
            <person name="Lipzen A."/>
            <person name="Chen C."/>
            <person name="Yan M."/>
            <person name="Daum C."/>
            <person name="Ng V."/>
            <person name="Clum A."/>
            <person name="Steindorff A."/>
            <person name="Ohm R.A."/>
            <person name="Martin F."/>
            <person name="Silar P."/>
            <person name="Natvig D.O."/>
            <person name="Lalanne C."/>
            <person name="Gautier V."/>
            <person name="Ament-Velasquez S.L."/>
            <person name="Kruys A."/>
            <person name="Hutchinson M.I."/>
            <person name="Powell A.J."/>
            <person name="Barry K."/>
            <person name="Miller A.N."/>
            <person name="Grigoriev I.V."/>
            <person name="Debuchy R."/>
            <person name="Gladieux P."/>
            <person name="Hiltunen Thoren M."/>
            <person name="Johannesson H."/>
        </authorList>
    </citation>
    <scope>NUCLEOTIDE SEQUENCE</scope>
    <source>
        <strain evidence="1">CBS 359.72</strain>
    </source>
</reference>
<dbReference type="AlphaFoldDB" id="A0AAN7D0X7"/>
<evidence type="ECO:0000313" key="1">
    <source>
        <dbReference type="EMBL" id="KAK4250692.1"/>
    </source>
</evidence>
<accession>A0AAN7D0X7</accession>
<protein>
    <submittedName>
        <fullName evidence="1">Uncharacterized protein</fullName>
    </submittedName>
</protein>
<dbReference type="EMBL" id="MU857611">
    <property type="protein sequence ID" value="KAK4250692.1"/>
    <property type="molecule type" value="Genomic_DNA"/>
</dbReference>
<name>A0AAN7D0X7_9PEZI</name>
<reference evidence="1" key="2">
    <citation type="submission" date="2023-05" db="EMBL/GenBank/DDBJ databases">
        <authorList>
            <consortium name="Lawrence Berkeley National Laboratory"/>
            <person name="Steindorff A."/>
            <person name="Hensen N."/>
            <person name="Bonometti L."/>
            <person name="Westerberg I."/>
            <person name="Brannstrom I.O."/>
            <person name="Guillou S."/>
            <person name="Cros-Aarteil S."/>
            <person name="Calhoun S."/>
            <person name="Haridas S."/>
            <person name="Kuo A."/>
            <person name="Mondo S."/>
            <person name="Pangilinan J."/>
            <person name="Riley R."/>
            <person name="Labutti K."/>
            <person name="Andreopoulos B."/>
            <person name="Lipzen A."/>
            <person name="Chen C."/>
            <person name="Yanf M."/>
            <person name="Daum C."/>
            <person name="Ng V."/>
            <person name="Clum A."/>
            <person name="Ohm R."/>
            <person name="Martin F."/>
            <person name="Silar P."/>
            <person name="Natvig D."/>
            <person name="Lalanne C."/>
            <person name="Gautier V."/>
            <person name="Ament-Velasquez S.L."/>
            <person name="Kruys A."/>
            <person name="Hutchinson M.I."/>
            <person name="Powell A.J."/>
            <person name="Barry K."/>
            <person name="Miller A.N."/>
            <person name="Grigoriev I.V."/>
            <person name="Debuchy R."/>
            <person name="Gladieux P."/>
            <person name="Thoren M.H."/>
            <person name="Johannesson H."/>
        </authorList>
    </citation>
    <scope>NUCLEOTIDE SEQUENCE</scope>
    <source>
        <strain evidence="1">CBS 359.72</strain>
    </source>
</reference>
<dbReference type="Proteomes" id="UP001303647">
    <property type="component" value="Unassembled WGS sequence"/>
</dbReference>
<organism evidence="1 2">
    <name type="scientific">Corynascus novoguineensis</name>
    <dbReference type="NCBI Taxonomy" id="1126955"/>
    <lineage>
        <taxon>Eukaryota</taxon>
        <taxon>Fungi</taxon>
        <taxon>Dikarya</taxon>
        <taxon>Ascomycota</taxon>
        <taxon>Pezizomycotina</taxon>
        <taxon>Sordariomycetes</taxon>
        <taxon>Sordariomycetidae</taxon>
        <taxon>Sordariales</taxon>
        <taxon>Chaetomiaceae</taxon>
        <taxon>Corynascus</taxon>
    </lineage>
</organism>
<keyword evidence="2" id="KW-1185">Reference proteome</keyword>
<proteinExistence type="predicted"/>
<evidence type="ECO:0000313" key="2">
    <source>
        <dbReference type="Proteomes" id="UP001303647"/>
    </source>
</evidence>
<sequence>MAWKHSELYGPGESWIPADAQSRLAGFWLWCPQTCQESEEGQRKTKDSDFSATGRAGSALAITPSVTASGERRMILFFDSGEKLGMMRRKSADESTWVEDEAFSGETHPTFPGQQIAAGSFAVDRADETASPEWAILAVQLEKDGSLSATYWDPRTQEWTFGSPVELAGGPQPPPAFKAIAMNFDRRFYGIADGAILEYRVDRNIMTRFIFTATPVTP</sequence>
<dbReference type="Gene3D" id="2.120.10.70">
    <property type="entry name" value="Fucose-specific lectin"/>
    <property type="match status" value="1"/>
</dbReference>
<comment type="caution">
    <text evidence="1">The sequence shown here is derived from an EMBL/GenBank/DDBJ whole genome shotgun (WGS) entry which is preliminary data.</text>
</comment>
<gene>
    <name evidence="1" type="ORF">C7999DRAFT_11518</name>
</gene>